<proteinExistence type="predicted"/>
<dbReference type="RefSeq" id="WP_176294928.1">
    <property type="nucleotide sequence ID" value="NZ_CP051177.1"/>
</dbReference>
<evidence type="ECO:0000313" key="2">
    <source>
        <dbReference type="Proteomes" id="UP000509222"/>
    </source>
</evidence>
<evidence type="ECO:0000313" key="1">
    <source>
        <dbReference type="EMBL" id="QKX52144.1"/>
    </source>
</evidence>
<reference evidence="1 2" key="1">
    <citation type="submission" date="2020-04" db="EMBL/GenBank/DDBJ databases">
        <authorList>
            <person name="Pajer P."/>
            <person name="Broz P."/>
        </authorList>
    </citation>
    <scope>NUCLEOTIDE SEQUENCE [LARGE SCALE GENOMIC DNA]</scope>
    <source>
        <strain evidence="2">NRL-ATB46093</strain>
    </source>
</reference>
<keyword evidence="2" id="KW-1185">Reference proteome</keyword>
<protein>
    <submittedName>
        <fullName evidence="1">Uncharacterized protein</fullName>
    </submittedName>
</protein>
<gene>
    <name evidence="1" type="ORF">HF394_17050</name>
</gene>
<organism evidence="1 2">
    <name type="scientific">Planococcus glaciei</name>
    <dbReference type="NCBI Taxonomy" id="459472"/>
    <lineage>
        <taxon>Bacteria</taxon>
        <taxon>Bacillati</taxon>
        <taxon>Bacillota</taxon>
        <taxon>Bacilli</taxon>
        <taxon>Bacillales</taxon>
        <taxon>Caryophanaceae</taxon>
        <taxon>Planococcus</taxon>
    </lineage>
</organism>
<name>A0A7H8QDQ5_9BACL</name>
<dbReference type="Proteomes" id="UP000509222">
    <property type="component" value="Chromosome"/>
</dbReference>
<dbReference type="AlphaFoldDB" id="A0A7H8QDQ5"/>
<reference evidence="2" key="2">
    <citation type="submission" date="2020-06" db="EMBL/GenBank/DDBJ databases">
        <title>Isolation of Planomicrobium glaciei.</title>
        <authorList>
            <person name="Malisova L."/>
            <person name="Safrankova R."/>
            <person name="Jakubu V."/>
            <person name="Spanelova P."/>
        </authorList>
    </citation>
    <scope>NUCLEOTIDE SEQUENCE [LARGE SCALE GENOMIC DNA]</scope>
    <source>
        <strain evidence="2">NRL-ATB46093</strain>
    </source>
</reference>
<dbReference type="EMBL" id="CP051177">
    <property type="protein sequence ID" value="QKX52144.1"/>
    <property type="molecule type" value="Genomic_DNA"/>
</dbReference>
<sequence>MNMNTNIIISIRRTCKSNPDQPQIIGWSGFFNLKVFCPVSGEKSISISESLKKLRVFPVRFSERDVK</sequence>
<accession>A0A7H8QDQ5</accession>